<organism evidence="1">
    <name type="scientific">freshwater metagenome</name>
    <dbReference type="NCBI Taxonomy" id="449393"/>
    <lineage>
        <taxon>unclassified sequences</taxon>
        <taxon>metagenomes</taxon>
        <taxon>ecological metagenomes</taxon>
    </lineage>
</organism>
<name>A0A6J6BED9_9ZZZZ</name>
<dbReference type="EMBL" id="CAEZSG010000070">
    <property type="protein sequence ID" value="CAB4537351.1"/>
    <property type="molecule type" value="Genomic_DNA"/>
</dbReference>
<dbReference type="AlphaFoldDB" id="A0A6J6BED9"/>
<proteinExistence type="predicted"/>
<sequence length="137" mass="15450">MNDGRVQQQPTDVALDRFGLTRRHSQEHFEFDSRMNSARLGEEPRIGDIEQVVTGHTDAHIPNPRGLESVVDHPLVVRVALLLGRPRREWPIVHSRLDAFHGQIRTLDNAHLDRRATSGATCGRPLLQVHHRAEGIG</sequence>
<evidence type="ECO:0000313" key="1">
    <source>
        <dbReference type="EMBL" id="CAB4537351.1"/>
    </source>
</evidence>
<reference evidence="1" key="1">
    <citation type="submission" date="2020-05" db="EMBL/GenBank/DDBJ databases">
        <authorList>
            <person name="Chiriac C."/>
            <person name="Salcher M."/>
            <person name="Ghai R."/>
            <person name="Kavagutti S V."/>
        </authorList>
    </citation>
    <scope>NUCLEOTIDE SEQUENCE</scope>
</reference>
<accession>A0A6J6BED9</accession>
<protein>
    <submittedName>
        <fullName evidence="1">Unannotated protein</fullName>
    </submittedName>
</protein>
<gene>
    <name evidence="1" type="ORF">UFOPK1413_00553</name>
</gene>